<evidence type="ECO:0000313" key="3">
    <source>
        <dbReference type="Proteomes" id="UP000324646"/>
    </source>
</evidence>
<dbReference type="KEGG" id="crs:FQB35_11340"/>
<keyword evidence="1" id="KW-1133">Transmembrane helix</keyword>
<dbReference type="Proteomes" id="UP000324646">
    <property type="component" value="Chromosome"/>
</dbReference>
<feature type="transmembrane region" description="Helical" evidence="1">
    <location>
        <begin position="6"/>
        <end position="31"/>
    </location>
</feature>
<gene>
    <name evidence="2" type="ORF">FQB35_11340</name>
</gene>
<dbReference type="EMBL" id="CP042243">
    <property type="protein sequence ID" value="QEK12871.1"/>
    <property type="molecule type" value="Genomic_DNA"/>
</dbReference>
<evidence type="ECO:0000313" key="2">
    <source>
        <dbReference type="EMBL" id="QEK12871.1"/>
    </source>
</evidence>
<keyword evidence="1" id="KW-0812">Transmembrane</keyword>
<name>A0A5C0SEV8_CRATE</name>
<dbReference type="RefSeq" id="WP_148810007.1">
    <property type="nucleotide sequence ID" value="NZ_CP042243.1"/>
</dbReference>
<accession>A0A5C0SEV8</accession>
<dbReference type="OrthoDB" id="1956226at2"/>
<evidence type="ECO:0000256" key="1">
    <source>
        <dbReference type="SAM" id="Phobius"/>
    </source>
</evidence>
<keyword evidence="1" id="KW-0472">Membrane</keyword>
<sequence>MDHKNVAVGIFIFFTFVMLGGVFGIFVGYSLSDSIKIQNHSDIKENVENNILKEQKIEKEILPINISKLDNLKKALDTWKEIIQRTSQGKLDKKEAAKLIYEMSSNIYKRNIPEEFFVYRLKNIIGNGQLKELNYSNITYDDEDTAYIDVVEIYEEGTCCYKLKFIKENKNWCFAAQL</sequence>
<keyword evidence="3" id="KW-1185">Reference proteome</keyword>
<protein>
    <submittedName>
        <fullName evidence="2">Uncharacterized protein</fullName>
    </submittedName>
</protein>
<organism evidence="2 3">
    <name type="scientific">Crassaminicella thermophila</name>
    <dbReference type="NCBI Taxonomy" id="2599308"/>
    <lineage>
        <taxon>Bacteria</taxon>
        <taxon>Bacillati</taxon>
        <taxon>Bacillota</taxon>
        <taxon>Clostridia</taxon>
        <taxon>Eubacteriales</taxon>
        <taxon>Clostridiaceae</taxon>
        <taxon>Crassaminicella</taxon>
    </lineage>
</organism>
<proteinExistence type="predicted"/>
<dbReference type="AlphaFoldDB" id="A0A5C0SEV8"/>
<reference evidence="2 3" key="1">
    <citation type="submission" date="2019-07" db="EMBL/GenBank/DDBJ databases">
        <title>Complete genome of Crassaminicella thermophila SY095.</title>
        <authorList>
            <person name="Li X."/>
        </authorList>
    </citation>
    <scope>NUCLEOTIDE SEQUENCE [LARGE SCALE GENOMIC DNA]</scope>
    <source>
        <strain evidence="2 3">SY095</strain>
    </source>
</reference>